<dbReference type="EMBL" id="VYZL01003335">
    <property type="protein sequence ID" value="NWR61258.1"/>
    <property type="molecule type" value="Genomic_DNA"/>
</dbReference>
<dbReference type="PROSITE" id="PS50175">
    <property type="entry name" value="ASP_PROT_RETROV"/>
    <property type="match status" value="1"/>
</dbReference>
<keyword evidence="1" id="KW-0645">Protease</keyword>
<dbReference type="PANTHER" id="PTHR19422:SF123">
    <property type="entry name" value="RT1 CLASS I, LOCUS CE15"/>
    <property type="match status" value="1"/>
</dbReference>
<dbReference type="AlphaFoldDB" id="A0A7K4YQJ8"/>
<dbReference type="GO" id="GO:0004190">
    <property type="term" value="F:aspartic-type endopeptidase activity"/>
    <property type="evidence" value="ECO:0007669"/>
    <property type="project" value="UniProtKB-KW"/>
</dbReference>
<dbReference type="Gene3D" id="2.40.70.10">
    <property type="entry name" value="Acid Proteases"/>
    <property type="match status" value="1"/>
</dbReference>
<keyword evidence="6" id="KW-1185">Reference proteome</keyword>
<dbReference type="Pfam" id="PF00692">
    <property type="entry name" value="dUTPase"/>
    <property type="match status" value="1"/>
</dbReference>
<feature type="domain" description="Peptidase A2" evidence="4">
    <location>
        <begin position="145"/>
        <end position="159"/>
    </location>
</feature>
<evidence type="ECO:0000313" key="5">
    <source>
        <dbReference type="EMBL" id="NWR61258.1"/>
    </source>
</evidence>
<proteinExistence type="predicted"/>
<dbReference type="PANTHER" id="PTHR19422">
    <property type="entry name" value="GAG RETROVIRAL POLYPROTEIN"/>
    <property type="match status" value="1"/>
</dbReference>
<evidence type="ECO:0000256" key="3">
    <source>
        <dbReference type="ARBA" id="ARBA00022801"/>
    </source>
</evidence>
<dbReference type="SUPFAM" id="SSF51283">
    <property type="entry name" value="dUTPase-like"/>
    <property type="match status" value="1"/>
</dbReference>
<reference evidence="5 6" key="1">
    <citation type="submission" date="2019-09" db="EMBL/GenBank/DDBJ databases">
        <title>Bird 10,000 Genomes (B10K) Project - Family phase.</title>
        <authorList>
            <person name="Zhang G."/>
        </authorList>
    </citation>
    <scope>NUCLEOTIDE SEQUENCE [LARGE SCALE GENOMIC DNA]</scope>
    <source>
        <strain evidence="5">B10K-DU-012-80</strain>
    </source>
</reference>
<dbReference type="PROSITE" id="PS00141">
    <property type="entry name" value="ASP_PROTEASE"/>
    <property type="match status" value="1"/>
</dbReference>
<dbReference type="InterPro" id="IPR021109">
    <property type="entry name" value="Peptidase_aspartic_dom_sf"/>
</dbReference>
<evidence type="ECO:0000256" key="2">
    <source>
        <dbReference type="ARBA" id="ARBA00022750"/>
    </source>
</evidence>
<dbReference type="CDD" id="cd07557">
    <property type="entry name" value="trimeric_dUTPase"/>
    <property type="match status" value="1"/>
</dbReference>
<dbReference type="GO" id="GO:0006508">
    <property type="term" value="P:proteolysis"/>
    <property type="evidence" value="ECO:0007669"/>
    <property type="project" value="UniProtKB-KW"/>
</dbReference>
<evidence type="ECO:0000313" key="6">
    <source>
        <dbReference type="Proteomes" id="UP000551127"/>
    </source>
</evidence>
<name>A0A7K4YQJ8_BUCAB</name>
<gene>
    <name evidence="5" type="primary">Ervk9_1</name>
    <name evidence="5" type="ORF">BUCABY_R10433</name>
</gene>
<dbReference type="InterPro" id="IPR001995">
    <property type="entry name" value="Peptidase_A2_cat"/>
</dbReference>
<sequence>AGSPGVDMETIEDVTLWDASVQCVPSNAQGPLGGRLSALLLGRSSTTRQGVFVLPGVIDVDFTGQIKIMVWTPAPPVTILSGSRIAQLVPFVAQVPKAVPQIRGDLDFGSTRSAAIYWALDVGHKRPTVLITFRHPHAMPREWSCEMLVDTGADVTIIS</sequence>
<dbReference type="Gene3D" id="2.70.40.10">
    <property type="match status" value="1"/>
</dbReference>
<dbReference type="SUPFAM" id="SSF50630">
    <property type="entry name" value="Acid proteases"/>
    <property type="match status" value="1"/>
</dbReference>
<dbReference type="InterPro" id="IPR001969">
    <property type="entry name" value="Aspartic_peptidase_AS"/>
</dbReference>
<dbReference type="OrthoDB" id="9900537at2759"/>
<keyword evidence="2" id="KW-0064">Aspartyl protease</keyword>
<evidence type="ECO:0000256" key="1">
    <source>
        <dbReference type="ARBA" id="ARBA00022670"/>
    </source>
</evidence>
<dbReference type="InterPro" id="IPR029054">
    <property type="entry name" value="dUTPase-like"/>
</dbReference>
<dbReference type="Proteomes" id="UP000551127">
    <property type="component" value="Unassembled WGS sequence"/>
</dbReference>
<feature type="non-terminal residue" evidence="5">
    <location>
        <position position="159"/>
    </location>
</feature>
<accession>A0A7K4YQJ8</accession>
<keyword evidence="3" id="KW-0378">Hydrolase</keyword>
<dbReference type="InterPro" id="IPR036157">
    <property type="entry name" value="dUTPase-like_sf"/>
</dbReference>
<evidence type="ECO:0000259" key="4">
    <source>
        <dbReference type="PROSITE" id="PS50175"/>
    </source>
</evidence>
<protein>
    <submittedName>
        <fullName evidence="5">POK9 protein</fullName>
    </submittedName>
</protein>
<comment type="caution">
    <text evidence="5">The sequence shown here is derived from an EMBL/GenBank/DDBJ whole genome shotgun (WGS) entry which is preliminary data.</text>
</comment>
<organism evidence="5 6">
    <name type="scientific">Bucorvus abyssinicus</name>
    <name type="common">Northern ground-hornbill</name>
    <name type="synonym">Abyssinian ground-hornbill</name>
    <dbReference type="NCBI Taxonomy" id="153643"/>
    <lineage>
        <taxon>Eukaryota</taxon>
        <taxon>Metazoa</taxon>
        <taxon>Chordata</taxon>
        <taxon>Craniata</taxon>
        <taxon>Vertebrata</taxon>
        <taxon>Euteleostomi</taxon>
        <taxon>Archelosauria</taxon>
        <taxon>Archosauria</taxon>
        <taxon>Dinosauria</taxon>
        <taxon>Saurischia</taxon>
        <taxon>Theropoda</taxon>
        <taxon>Coelurosauria</taxon>
        <taxon>Aves</taxon>
        <taxon>Neognathae</taxon>
        <taxon>Neoaves</taxon>
        <taxon>Telluraves</taxon>
        <taxon>Coraciimorphae</taxon>
        <taxon>Bucerotiformes</taxon>
        <taxon>Bucorvidae</taxon>
        <taxon>Bucorvus</taxon>
    </lineage>
</organism>
<feature type="non-terminal residue" evidence="5">
    <location>
        <position position="1"/>
    </location>
</feature>
<dbReference type="InterPro" id="IPR033704">
    <property type="entry name" value="dUTPase_trimeric"/>
</dbReference>
<dbReference type="InterPro" id="IPR051592">
    <property type="entry name" value="HERV-K_Pro_peptidase_A2"/>
</dbReference>